<dbReference type="PANTHER" id="PTHR12688:SF0">
    <property type="entry name" value="DYNEIN LIGHT INTERMEDIATE CHAIN"/>
    <property type="match status" value="1"/>
</dbReference>
<evidence type="ECO:0000256" key="9">
    <source>
        <dbReference type="ARBA" id="ARBA00023175"/>
    </source>
</evidence>
<evidence type="ECO:0000313" key="12">
    <source>
        <dbReference type="EMBL" id="OLY80340.1"/>
    </source>
</evidence>
<dbReference type="GO" id="GO:0005874">
    <property type="term" value="C:microtubule"/>
    <property type="evidence" value="ECO:0007669"/>
    <property type="project" value="UniProtKB-KW"/>
</dbReference>
<evidence type="ECO:0000256" key="2">
    <source>
        <dbReference type="ARBA" id="ARBA00006831"/>
    </source>
</evidence>
<feature type="compositionally biased region" description="Basic and acidic residues" evidence="11">
    <location>
        <begin position="492"/>
        <end position="509"/>
    </location>
</feature>
<dbReference type="OrthoDB" id="27603at2759"/>
<evidence type="ECO:0000313" key="13">
    <source>
        <dbReference type="Proteomes" id="UP000187455"/>
    </source>
</evidence>
<feature type="compositionally biased region" description="Basic and acidic residues" evidence="11">
    <location>
        <begin position="572"/>
        <end position="587"/>
    </location>
</feature>
<dbReference type="GO" id="GO:0007018">
    <property type="term" value="P:microtubule-based movement"/>
    <property type="evidence" value="ECO:0007669"/>
    <property type="project" value="InterPro"/>
</dbReference>
<feature type="region of interest" description="Disordered" evidence="11">
    <location>
        <begin position="550"/>
        <end position="601"/>
    </location>
</feature>
<sequence>MDPPTTKNQEGENKPPINLWKQVLADATTKKSIKTKNLIIMGDENSGKSSLVAQFLKFSQKPGVGNGLDAKSPTFNSSENSNDFENLRELIEAGKNDIGLSYISTDVLDEDSEDWSRPYRFIKSLLRWLDVLKEAVENVRSDSLGRQRFILATEEIERYLQLYTDPEGDSPKVSEHGNSAPKNTASSYEVLLPLESGVLESNLGIPIIIVCTKSDVMAQLERESMFKEEIFDYIQQTLRSICLQYGAALFYTSQAHPMTYSELRHYIIHRLLSRKFAELQAKDSEENDANDQESDPTSKKMSRENISIEKDTTDGLEKESDHEYLSLNYPFRLSAQILERDTVRVPSGWDTKAKIDFLRDGFNVESCMNSFSLDTERYRKFVAIMLKKYSESSTNLRYNLEKVVLEAQKNADSMRDTKSHQNSDESFSQEELPSLLRNFMSMIGQGSYIRNANINFNGELDIEGNTPVLYENEQEFLNRLYLEQEDRMNIEESVKSSRRMERTVSRPIDENSPYHNSQSRYKISENILSTAAAPMEEMKFSIEKNENENLFSDSGDFDTNGSTEGSKASRSVRMEIDPVKGAPRDKVSQGNKDEEESSQFDKVKLESFFTGLLLKKKGNIGSTNSPNSELLEDP</sequence>
<keyword evidence="8" id="KW-0243">Dynein</keyword>
<dbReference type="GO" id="GO:0000226">
    <property type="term" value="P:microtubule cytoskeleton organization"/>
    <property type="evidence" value="ECO:0007669"/>
    <property type="project" value="TreeGrafter"/>
</dbReference>
<dbReference type="InterPro" id="IPR022780">
    <property type="entry name" value="Dynein_light_int_chain"/>
</dbReference>
<keyword evidence="4" id="KW-0963">Cytoplasm</keyword>
<evidence type="ECO:0000256" key="6">
    <source>
        <dbReference type="ARBA" id="ARBA00022741"/>
    </source>
</evidence>
<gene>
    <name evidence="12" type="ORF">AYI68_g5568</name>
</gene>
<evidence type="ECO:0000256" key="10">
    <source>
        <dbReference type="ARBA" id="ARBA00023212"/>
    </source>
</evidence>
<evidence type="ECO:0000256" key="5">
    <source>
        <dbReference type="ARBA" id="ARBA00022701"/>
    </source>
</evidence>
<dbReference type="PANTHER" id="PTHR12688">
    <property type="entry name" value="DYNEIN LIGHT INTERMEDIATE CHAIN"/>
    <property type="match status" value="1"/>
</dbReference>
<comment type="similarity">
    <text evidence="2">Belongs to the dynein light intermediate chain family.</text>
</comment>
<dbReference type="SUPFAM" id="SSF52540">
    <property type="entry name" value="P-loop containing nucleoside triphosphate hydrolases"/>
    <property type="match status" value="1"/>
</dbReference>
<feature type="compositionally biased region" description="Basic and acidic residues" evidence="11">
    <location>
        <begin position="296"/>
        <end position="319"/>
    </location>
</feature>
<name>A0A1R0GTW8_9FUNG</name>
<evidence type="ECO:0000256" key="1">
    <source>
        <dbReference type="ARBA" id="ARBA00004245"/>
    </source>
</evidence>
<keyword evidence="7" id="KW-0067">ATP-binding</keyword>
<dbReference type="Proteomes" id="UP000187455">
    <property type="component" value="Unassembled WGS sequence"/>
</dbReference>
<dbReference type="InterPro" id="IPR008467">
    <property type="entry name" value="Dynein1_light_intermed_chain"/>
</dbReference>
<comment type="subcellular location">
    <subcellularLocation>
        <location evidence="1">Cytoplasm</location>
        <location evidence="1">Cytoskeleton</location>
    </subcellularLocation>
</comment>
<evidence type="ECO:0000256" key="4">
    <source>
        <dbReference type="ARBA" id="ARBA00022490"/>
    </source>
</evidence>
<feature type="region of interest" description="Disordered" evidence="11">
    <location>
        <begin position="492"/>
        <end position="519"/>
    </location>
</feature>
<dbReference type="AlphaFoldDB" id="A0A1R0GTW8"/>
<dbReference type="Gene3D" id="3.40.50.300">
    <property type="entry name" value="P-loop containing nucleotide triphosphate hydrolases"/>
    <property type="match status" value="1"/>
</dbReference>
<keyword evidence="9" id="KW-0505">Motor protein</keyword>
<evidence type="ECO:0000256" key="7">
    <source>
        <dbReference type="ARBA" id="ARBA00022840"/>
    </source>
</evidence>
<feature type="compositionally biased region" description="Polar residues" evidence="11">
    <location>
        <begin position="550"/>
        <end position="569"/>
    </location>
</feature>
<dbReference type="GO" id="GO:0005524">
    <property type="term" value="F:ATP binding"/>
    <property type="evidence" value="ECO:0007669"/>
    <property type="project" value="UniProtKB-KW"/>
</dbReference>
<keyword evidence="6" id="KW-0547">Nucleotide-binding</keyword>
<dbReference type="GO" id="GO:0045504">
    <property type="term" value="F:dynein heavy chain binding"/>
    <property type="evidence" value="ECO:0007669"/>
    <property type="project" value="TreeGrafter"/>
</dbReference>
<feature type="region of interest" description="Disordered" evidence="11">
    <location>
        <begin position="282"/>
        <end position="319"/>
    </location>
</feature>
<dbReference type="EMBL" id="LSSL01003566">
    <property type="protein sequence ID" value="OLY80340.1"/>
    <property type="molecule type" value="Genomic_DNA"/>
</dbReference>
<reference evidence="12 13" key="1">
    <citation type="journal article" date="2016" name="Mol. Biol. Evol.">
        <title>Genome-Wide Survey of Gut Fungi (Harpellales) Reveals the First Horizontally Transferred Ubiquitin Gene from a Mosquito Host.</title>
        <authorList>
            <person name="Wang Y."/>
            <person name="White M.M."/>
            <person name="Kvist S."/>
            <person name="Moncalvo J.M."/>
        </authorList>
    </citation>
    <scope>NUCLEOTIDE SEQUENCE [LARGE SCALE GENOMIC DNA]</scope>
    <source>
        <strain evidence="12 13">ALG-7-W6</strain>
    </source>
</reference>
<feature type="compositionally biased region" description="Acidic residues" evidence="11">
    <location>
        <begin position="285"/>
        <end position="294"/>
    </location>
</feature>
<evidence type="ECO:0000256" key="11">
    <source>
        <dbReference type="SAM" id="MobiDB-lite"/>
    </source>
</evidence>
<proteinExistence type="inferred from homology"/>
<organism evidence="12 13">
    <name type="scientific">Smittium mucronatum</name>
    <dbReference type="NCBI Taxonomy" id="133383"/>
    <lineage>
        <taxon>Eukaryota</taxon>
        <taxon>Fungi</taxon>
        <taxon>Fungi incertae sedis</taxon>
        <taxon>Zoopagomycota</taxon>
        <taxon>Kickxellomycotina</taxon>
        <taxon>Harpellomycetes</taxon>
        <taxon>Harpellales</taxon>
        <taxon>Legeriomycetaceae</taxon>
        <taxon>Smittium</taxon>
    </lineage>
</organism>
<keyword evidence="3" id="KW-0813">Transport</keyword>
<evidence type="ECO:0000256" key="8">
    <source>
        <dbReference type="ARBA" id="ARBA00023017"/>
    </source>
</evidence>
<keyword evidence="13" id="KW-1185">Reference proteome</keyword>
<comment type="caution">
    <text evidence="12">The sequence shown here is derived from an EMBL/GenBank/DDBJ whole genome shotgun (WGS) entry which is preliminary data.</text>
</comment>
<keyword evidence="10" id="KW-0206">Cytoskeleton</keyword>
<evidence type="ECO:0000256" key="3">
    <source>
        <dbReference type="ARBA" id="ARBA00022448"/>
    </source>
</evidence>
<dbReference type="InterPro" id="IPR027417">
    <property type="entry name" value="P-loop_NTPase"/>
</dbReference>
<dbReference type="Pfam" id="PF05783">
    <property type="entry name" value="DLIC"/>
    <property type="match status" value="2"/>
</dbReference>
<accession>A0A1R0GTW8</accession>
<protein>
    <submittedName>
        <fullName evidence="12">Cytoplasmic dynein 1 light intermediate chain 1</fullName>
    </submittedName>
</protein>
<dbReference type="GO" id="GO:0005868">
    <property type="term" value="C:cytoplasmic dynein complex"/>
    <property type="evidence" value="ECO:0007669"/>
    <property type="project" value="InterPro"/>
</dbReference>
<dbReference type="STRING" id="133383.A0A1R0GTW8"/>
<keyword evidence="5" id="KW-0493">Microtubule</keyword>